<feature type="compositionally biased region" description="Basic and acidic residues" evidence="2">
    <location>
        <begin position="76"/>
        <end position="87"/>
    </location>
</feature>
<dbReference type="InterPro" id="IPR012462">
    <property type="entry name" value="UFSP1/2_DUB_cat"/>
</dbReference>
<dbReference type="GO" id="GO:0016787">
    <property type="term" value="F:hydrolase activity"/>
    <property type="evidence" value="ECO:0007669"/>
    <property type="project" value="UniProtKB-KW"/>
</dbReference>
<dbReference type="Pfam" id="PF07910">
    <property type="entry name" value="Peptidase_C78"/>
    <property type="match status" value="1"/>
</dbReference>
<accession>A0A9P3G2C2</accession>
<dbReference type="Proteomes" id="UP000703269">
    <property type="component" value="Unassembled WGS sequence"/>
</dbReference>
<evidence type="ECO:0000259" key="3">
    <source>
        <dbReference type="Pfam" id="PF07910"/>
    </source>
</evidence>
<feature type="domain" description="UFSP1/2/DUB catalytic" evidence="3">
    <location>
        <begin position="118"/>
        <end position="310"/>
    </location>
</feature>
<proteinExistence type="predicted"/>
<dbReference type="EMBL" id="BPQB01000005">
    <property type="protein sequence ID" value="GJE86956.1"/>
    <property type="molecule type" value="Genomic_DNA"/>
</dbReference>
<feature type="region of interest" description="Disordered" evidence="2">
    <location>
        <begin position="345"/>
        <end position="366"/>
    </location>
</feature>
<keyword evidence="1" id="KW-0378">Hydrolase</keyword>
<organism evidence="4 5">
    <name type="scientific">Phanerochaete sordida</name>
    <dbReference type="NCBI Taxonomy" id="48140"/>
    <lineage>
        <taxon>Eukaryota</taxon>
        <taxon>Fungi</taxon>
        <taxon>Dikarya</taxon>
        <taxon>Basidiomycota</taxon>
        <taxon>Agaricomycotina</taxon>
        <taxon>Agaricomycetes</taxon>
        <taxon>Polyporales</taxon>
        <taxon>Phanerochaetaceae</taxon>
        <taxon>Phanerochaete</taxon>
    </lineage>
</organism>
<dbReference type="OrthoDB" id="288987at2759"/>
<dbReference type="AlphaFoldDB" id="A0A9P3G2C2"/>
<sequence length="441" mass="49181">MQDAPSDDVEFLYERRNSFSCQMCGKDLTILGEQQRTAHYDAHFSNKAEGPSSTAQKSKLSPLKPKDNSKRKRKVSASEDKFWHTGQDDTPPPNFTPGLIPLLKKALMKAHAKGAVEKAYLCSDVAVHIGTESFDRGWGCGYRNFLMASAALMSQQSQPLYFPLLDAPIHPGVRNLQEWIEDAWTQGFDEEGRSQLKKLAKTTKWIGTAELYVAFTSRGVPANLVDFVLHDRDMEPIIRWIVDYFTQDAPKSTNVNDALKAASPVVITNKMPIVLQHSGHSRTVVGYERLGSKIQLLMFDPSRGVPQEIRRAALALRDGSTAASPAPQKHHLSPKTFFRQVLRPHASNGSSSRGDEGQAKRLRAGNDDVIVIDSDDELPEPNRHAEPKAEIVDLTKVLKSFRVASSSLKKDKYQILYFPMTAPLTDSERAQRKVVTSKKIS</sequence>
<evidence type="ECO:0000313" key="4">
    <source>
        <dbReference type="EMBL" id="GJE86956.1"/>
    </source>
</evidence>
<name>A0A9P3G2C2_9APHY</name>
<keyword evidence="5" id="KW-1185">Reference proteome</keyword>
<evidence type="ECO:0000256" key="1">
    <source>
        <dbReference type="ARBA" id="ARBA00022801"/>
    </source>
</evidence>
<evidence type="ECO:0000313" key="5">
    <source>
        <dbReference type="Proteomes" id="UP000703269"/>
    </source>
</evidence>
<evidence type="ECO:0000256" key="2">
    <source>
        <dbReference type="SAM" id="MobiDB-lite"/>
    </source>
</evidence>
<protein>
    <submittedName>
        <fullName evidence="4">Peptidase family C78-domain-containing protein</fullName>
    </submittedName>
</protein>
<comment type="caution">
    <text evidence="4">The sequence shown here is derived from an EMBL/GenBank/DDBJ whole genome shotgun (WGS) entry which is preliminary data.</text>
</comment>
<dbReference type="Gene3D" id="3.90.70.130">
    <property type="match status" value="1"/>
</dbReference>
<feature type="region of interest" description="Disordered" evidence="2">
    <location>
        <begin position="41"/>
        <end position="96"/>
    </location>
</feature>
<reference evidence="4 5" key="1">
    <citation type="submission" date="2021-08" db="EMBL/GenBank/DDBJ databases">
        <title>Draft Genome Sequence of Phanerochaete sordida strain YK-624.</title>
        <authorList>
            <person name="Mori T."/>
            <person name="Dohra H."/>
            <person name="Suzuki T."/>
            <person name="Kawagishi H."/>
            <person name="Hirai H."/>
        </authorList>
    </citation>
    <scope>NUCLEOTIDE SEQUENCE [LARGE SCALE GENOMIC DNA]</scope>
    <source>
        <strain evidence="4 5">YK-624</strain>
    </source>
</reference>
<gene>
    <name evidence="4" type="ORF">PsYK624_030390</name>
</gene>